<dbReference type="OrthoDB" id="9805159at2"/>
<dbReference type="SUPFAM" id="SSF51445">
    <property type="entry name" value="(Trans)glycosidases"/>
    <property type="match status" value="1"/>
</dbReference>
<dbReference type="Pfam" id="PF00128">
    <property type="entry name" value="Alpha-amylase"/>
    <property type="match status" value="1"/>
</dbReference>
<evidence type="ECO:0000256" key="2">
    <source>
        <dbReference type="ARBA" id="ARBA00023295"/>
    </source>
</evidence>
<feature type="active site" description="Proton donor" evidence="3">
    <location>
        <position position="377"/>
    </location>
</feature>
<dbReference type="InterPro" id="IPR004185">
    <property type="entry name" value="Glyco_hydro_13_lg-like_dom"/>
</dbReference>
<dbReference type="CDD" id="cd02857">
    <property type="entry name" value="E_set_CDase_PDE_N"/>
    <property type="match status" value="1"/>
</dbReference>
<dbReference type="GO" id="GO:0005975">
    <property type="term" value="P:carbohydrate metabolic process"/>
    <property type="evidence" value="ECO:0007669"/>
    <property type="project" value="InterPro"/>
</dbReference>
<dbReference type="Pfam" id="PF02903">
    <property type="entry name" value="Alpha-amylase_N"/>
    <property type="match status" value="1"/>
</dbReference>
<dbReference type="Gene3D" id="3.20.20.80">
    <property type="entry name" value="Glycosidases"/>
    <property type="match status" value="1"/>
</dbReference>
<keyword evidence="1" id="KW-0378">Hydrolase</keyword>
<dbReference type="RefSeq" id="WP_038188626.1">
    <property type="nucleotide sequence ID" value="NZ_JRWP01000004.1"/>
</dbReference>
<dbReference type="GO" id="GO:0005737">
    <property type="term" value="C:cytoplasm"/>
    <property type="evidence" value="ECO:0007669"/>
    <property type="project" value="InterPro"/>
</dbReference>
<reference evidence="6 7" key="1">
    <citation type="submission" date="2014-10" db="EMBL/GenBank/DDBJ databases">
        <title>Genome sequencing of Vibrio sinaloensis T08.</title>
        <authorList>
            <person name="Chan K.-G."/>
            <person name="Mohamad N.I."/>
        </authorList>
    </citation>
    <scope>NUCLEOTIDE SEQUENCE [LARGE SCALE GENOMIC DNA]</scope>
    <source>
        <strain evidence="6 7">T08</strain>
    </source>
</reference>
<dbReference type="InterPro" id="IPR017853">
    <property type="entry name" value="GH"/>
</dbReference>
<protein>
    <submittedName>
        <fullName evidence="6">Maltodextrin glucosidase</fullName>
    </submittedName>
</protein>
<dbReference type="InterPro" id="IPR017069">
    <property type="entry name" value="MalZ"/>
</dbReference>
<dbReference type="Gene3D" id="2.60.40.10">
    <property type="entry name" value="Immunoglobulins"/>
    <property type="match status" value="1"/>
</dbReference>
<accession>A0A0A5HXJ6</accession>
<dbReference type="NCBIfam" id="NF008051">
    <property type="entry name" value="PRK10785.1"/>
    <property type="match status" value="1"/>
</dbReference>
<dbReference type="SUPFAM" id="SSF81296">
    <property type="entry name" value="E set domains"/>
    <property type="match status" value="1"/>
</dbReference>
<evidence type="ECO:0000256" key="4">
    <source>
        <dbReference type="PIRSR" id="PIRSR036918-51"/>
    </source>
</evidence>
<dbReference type="InterPro" id="IPR013783">
    <property type="entry name" value="Ig-like_fold"/>
</dbReference>
<organism evidence="6 7">
    <name type="scientific">Photobacterium sp. (strain ATCC 43367)</name>
    <dbReference type="NCBI Taxonomy" id="379097"/>
    <lineage>
        <taxon>Bacteria</taxon>
        <taxon>Pseudomonadati</taxon>
        <taxon>Pseudomonadota</taxon>
        <taxon>Gammaproteobacteria</taxon>
        <taxon>Vibrionales</taxon>
        <taxon>Vibrionaceae</taxon>
        <taxon>Vibrio</taxon>
        <taxon>Vibrio oreintalis group</taxon>
    </lineage>
</organism>
<evidence type="ECO:0000256" key="1">
    <source>
        <dbReference type="ARBA" id="ARBA00022801"/>
    </source>
</evidence>
<dbReference type="GO" id="GO:0004558">
    <property type="term" value="F:alpha-1,4-glucosidase activity"/>
    <property type="evidence" value="ECO:0007669"/>
    <property type="project" value="InterPro"/>
</dbReference>
<dbReference type="SUPFAM" id="SSF51011">
    <property type="entry name" value="Glycosyl hydrolase domain"/>
    <property type="match status" value="1"/>
</dbReference>
<dbReference type="CDD" id="cd11338">
    <property type="entry name" value="AmyAc_CMD"/>
    <property type="match status" value="1"/>
</dbReference>
<dbReference type="PANTHER" id="PTHR10357:SF210">
    <property type="entry name" value="MALTODEXTRIN GLUCOSIDASE"/>
    <property type="match status" value="1"/>
</dbReference>
<evidence type="ECO:0000256" key="3">
    <source>
        <dbReference type="PIRSR" id="PIRSR036918-50"/>
    </source>
</evidence>
<gene>
    <name evidence="6" type="ORF">NM06_05110</name>
</gene>
<name>A0A0A5HXJ6_PHOS4</name>
<evidence type="ECO:0000313" key="6">
    <source>
        <dbReference type="EMBL" id="KGY10292.1"/>
    </source>
</evidence>
<dbReference type="SMART" id="SM00642">
    <property type="entry name" value="Aamy"/>
    <property type="match status" value="1"/>
</dbReference>
<dbReference type="STRING" id="379097.SE23_05300"/>
<dbReference type="InterPro" id="IPR006047">
    <property type="entry name" value="GH13_cat_dom"/>
</dbReference>
<evidence type="ECO:0000313" key="7">
    <source>
        <dbReference type="Proteomes" id="UP000030451"/>
    </source>
</evidence>
<comment type="caution">
    <text evidence="6">The sequence shown here is derived from an EMBL/GenBank/DDBJ whole genome shotgun (WGS) entry which is preliminary data.</text>
</comment>
<dbReference type="PANTHER" id="PTHR10357">
    <property type="entry name" value="ALPHA-AMYLASE FAMILY MEMBER"/>
    <property type="match status" value="1"/>
</dbReference>
<dbReference type="EMBL" id="JRWP01000004">
    <property type="protein sequence ID" value="KGY10292.1"/>
    <property type="molecule type" value="Genomic_DNA"/>
</dbReference>
<sequence length="617" mass="70177">MTKPFIFHGQSSDWVSRHDQKLTVRLAVEKTAAFNKIAVRHEPDNEEYLVEMTLSGETEHLNYWTATFELNSDRAMTHYVFKLVADKHQYWLDGKGVSQRVPSKETHFKFNAEHQPPEWVSEQVFYQIFPDRFCNGNPDISVKNGEYLVSGGHKSVTSKAWGSPVDTENGYGGCEFYGGDLYGVEQKLDYLQALGVSALYLNPIFTAPSNHKYDTSDYTQVDPHLGTNEHFASLCEKLHQRDMKIMLDAVFNHTSTEHPWFNLQGLSPTTGAYQSVDSPYRHYYFFDGESQNYIGWKGIRSLPVLNFEHPEVRDYIYQGENAVIKHWLKPPYCIDGWRFDVIHMLGEGEGAKNNAHYVKAFRQSAKGVNPDCYVLGEHFFEATQWLQGDQEDGAMNYYGFAHPVRALLAQLDISFDPIQLSVGDFLDWQAEARAKIPWHNQLSQLNQLDSHDTARFLELVKDDPRRFKLAATLLFGYVGTPCLYYGTELGMMGSHDPDNRRCMPWDTVENNSYLAFFKQLIALRLSNPALQKGDYIPLYQDNESFVFARQLGDNTVINGFNLSDTPKTLSIDVWKTAVTDGEFISSLSGQKTSACNGQLPLTLSPMSGDLLALQRGS</sequence>
<dbReference type="AlphaFoldDB" id="A0A0A5HXJ6"/>
<feature type="site" description="Transition state stabilizer" evidence="4">
    <location>
        <position position="452"/>
    </location>
</feature>
<evidence type="ECO:0000259" key="5">
    <source>
        <dbReference type="SMART" id="SM00642"/>
    </source>
</evidence>
<feature type="active site" description="Nucleophile" evidence="3">
    <location>
        <position position="340"/>
    </location>
</feature>
<dbReference type="PIRSF" id="PIRSF036918">
    <property type="entry name" value="Maltodextrin_glucosidase"/>
    <property type="match status" value="1"/>
</dbReference>
<dbReference type="Proteomes" id="UP000030451">
    <property type="component" value="Unassembled WGS sequence"/>
</dbReference>
<dbReference type="Gene3D" id="2.60.40.1180">
    <property type="entry name" value="Golgi alpha-mannosidase II"/>
    <property type="match status" value="1"/>
</dbReference>
<feature type="domain" description="Glycosyl hydrolase family 13 catalytic" evidence="5">
    <location>
        <begin position="127"/>
        <end position="524"/>
    </location>
</feature>
<proteinExistence type="predicted"/>
<dbReference type="InterPro" id="IPR014756">
    <property type="entry name" value="Ig_E-set"/>
</dbReference>
<keyword evidence="2" id="KW-0326">Glycosidase</keyword>
<dbReference type="InterPro" id="IPR013780">
    <property type="entry name" value="Glyco_hydro_b"/>
</dbReference>